<sequence>MAIIGGEETATETIDMVPVEKVKPSKFGEFCRRNGINPNLIMLKITLFVMYGATSSLLPYLTIHMQSIGLTVEEIAIIYLALPFTTFLSPPITGFLVDKFGKYKPVVIMSLLLNALFHHSLLFIPQQEIPGIVPSAFVMRHPDTGDIEVWWSPCPSRECPEEPELDLAVSQCVDYCLLQEQQQQQQQTQPSPKPSLYGPSPDYYSTTQRAPTTTTTTTTITTMSSTTTMGTIGTTATIVAAAAAESPTPTAIAILDPSGSTTSPSPPAPPPTLSATTTTTTARSTTTTTTETAAAAAAAARAETAAAAAAAFTTPSSVARFQDVLNMSSTMFPPVVTSSSALSELEQGWNLEAGEVGNDSTYNPNSWVHSDGTDAAYFMLQMHPDLADPIEQLGMEIEPDDNETVTDFKQRFGEKRLWDMQINVTDLDELDLRCGGLVRRSNMSQLTNGTVSCMVQRCVFTMNAPEICPPDYKESDDRVFWIYFLLRFLATTMLSAGVTIMDPIALTMIEKYGGDFGRERLFSSIGMAIFSPITGIMIDYFSRGLGYTDYSAAFYTYDLLLVISTVSVLMMPLGDKLPADNVFRDLWNLLKMPHVITFIFFLFILGNFWGFIESFLFLYLKELGAPNYLLGITITVGTVSSIPFLYGAERITRIFGHVNLIIIAFFSHAGRLVGYSFIENAWWCFPFEAMEALSCHLMWVAAATYCSILAPKSLLATLIGVLGMAHFSLGRGSGSFTGGLLIGQFGTRDAFRYMGLLAVVGGIAYGLLHLAWLRKFDHNLDDCEEEAEAMENGETEKLTEPATKEQGTSMSLERLSLMIKYNQIGSLTSLPRGSRADIHDHLSHRRSSYNVESTRVPRHGSHIGSASKVDILRSTLDINHKSSNNSVLSKADNKTSNQSLGRNRADSAPKLNHSNMKNISQPTLEGVVLEGVESTFFPSRMKKYPSGLLTSIPAMDLSVIPNTMLMDQDATKVIPEETDLNNSKITVASQEDANTHQVNGKGSSIAGERNVKDDAT</sequence>
<keyword evidence="5 7" id="KW-0472">Membrane</keyword>
<feature type="region of interest" description="Disordered" evidence="6">
    <location>
        <begin position="787"/>
        <end position="807"/>
    </location>
</feature>
<feature type="compositionally biased region" description="Low complexity" evidence="6">
    <location>
        <begin position="206"/>
        <end position="217"/>
    </location>
</feature>
<keyword evidence="3 7" id="KW-0812">Transmembrane</keyword>
<name>A0A6I9VCZ4_BACDO</name>
<evidence type="ECO:0000259" key="8">
    <source>
        <dbReference type="Pfam" id="PF12832"/>
    </source>
</evidence>
<dbReference type="KEGG" id="bdr:105231142"/>
<feature type="transmembrane region" description="Helical" evidence="7">
    <location>
        <begin position="595"/>
        <end position="619"/>
    </location>
</feature>
<feature type="region of interest" description="Disordered" evidence="6">
    <location>
        <begin position="183"/>
        <end position="217"/>
    </location>
</feature>
<dbReference type="RefSeq" id="XP_019847655.2">
    <property type="nucleotide sequence ID" value="XM_019992096.3"/>
</dbReference>
<dbReference type="OrthoDB" id="10056177at2759"/>
<dbReference type="Pfam" id="PF12832">
    <property type="entry name" value="MFS_1_like"/>
    <property type="match status" value="1"/>
</dbReference>
<feature type="region of interest" description="Disordered" evidence="6">
    <location>
        <begin position="882"/>
        <end position="917"/>
    </location>
</feature>
<feature type="compositionally biased region" description="Low complexity" evidence="6">
    <location>
        <begin position="273"/>
        <end position="288"/>
    </location>
</feature>
<proteinExistence type="inferred from homology"/>
<feature type="transmembrane region" description="Helical" evidence="7">
    <location>
        <begin position="698"/>
        <end position="729"/>
    </location>
</feature>
<feature type="domain" description="Major facilitator superfamily associated" evidence="8">
    <location>
        <begin position="40"/>
        <end position="753"/>
    </location>
</feature>
<evidence type="ECO:0000256" key="4">
    <source>
        <dbReference type="ARBA" id="ARBA00022989"/>
    </source>
</evidence>
<evidence type="ECO:0000313" key="11">
    <source>
        <dbReference type="RefSeq" id="XP_019847655.2"/>
    </source>
</evidence>
<evidence type="ECO:0000256" key="7">
    <source>
        <dbReference type="SAM" id="Phobius"/>
    </source>
</evidence>
<feature type="region of interest" description="Disordered" evidence="6">
    <location>
        <begin position="989"/>
        <end position="1016"/>
    </location>
</feature>
<dbReference type="InterPro" id="IPR051717">
    <property type="entry name" value="MFS_MFSD6"/>
</dbReference>
<evidence type="ECO:0000256" key="1">
    <source>
        <dbReference type="ARBA" id="ARBA00004141"/>
    </source>
</evidence>
<feature type="compositionally biased region" description="Polar residues" evidence="6">
    <location>
        <begin position="989"/>
        <end position="1002"/>
    </location>
</feature>
<keyword evidence="4 7" id="KW-1133">Transmembrane helix</keyword>
<dbReference type="SUPFAM" id="SSF103473">
    <property type="entry name" value="MFS general substrate transporter"/>
    <property type="match status" value="2"/>
</dbReference>
<feature type="region of interest" description="Disordered" evidence="6">
    <location>
        <begin position="251"/>
        <end position="288"/>
    </location>
</feature>
<feature type="compositionally biased region" description="Polar residues" evidence="6">
    <location>
        <begin position="882"/>
        <end position="901"/>
    </location>
</feature>
<dbReference type="GO" id="GO:0016020">
    <property type="term" value="C:membrane"/>
    <property type="evidence" value="ECO:0007669"/>
    <property type="project" value="UniProtKB-SubCell"/>
</dbReference>
<gene>
    <name evidence="10 11 12" type="primary">LOC105231142</name>
</gene>
<evidence type="ECO:0000313" key="9">
    <source>
        <dbReference type="Proteomes" id="UP001652620"/>
    </source>
</evidence>
<feature type="transmembrane region" description="Helical" evidence="7">
    <location>
        <begin position="658"/>
        <end position="678"/>
    </location>
</feature>
<evidence type="ECO:0000256" key="3">
    <source>
        <dbReference type="ARBA" id="ARBA00022692"/>
    </source>
</evidence>
<dbReference type="InterPro" id="IPR024989">
    <property type="entry name" value="MFS_assoc_dom"/>
</dbReference>
<feature type="transmembrane region" description="Helical" evidence="7">
    <location>
        <begin position="75"/>
        <end position="97"/>
    </location>
</feature>
<feature type="transmembrane region" description="Helical" evidence="7">
    <location>
        <begin position="521"/>
        <end position="542"/>
    </location>
</feature>
<reference evidence="9 10" key="1">
    <citation type="submission" date="2025-05" db="UniProtKB">
        <authorList>
            <consortium name="RefSeq"/>
        </authorList>
    </citation>
    <scope>NUCLEOTIDE SEQUENCE [LARGE SCALE GENOMIC DNA]</scope>
    <source>
        <tissue evidence="10 11">Adult</tissue>
    </source>
</reference>
<dbReference type="GeneID" id="105231142"/>
<evidence type="ECO:0000313" key="12">
    <source>
        <dbReference type="RefSeq" id="XP_029408261.2"/>
    </source>
</evidence>
<dbReference type="Proteomes" id="UP001652620">
    <property type="component" value="Chromosome 1"/>
</dbReference>
<dbReference type="PANTHER" id="PTHR16172">
    <property type="entry name" value="MAJOR FACILITATOR SUPERFAMILY DOMAIN-CONTAINING PROTEIN 6-LIKE"/>
    <property type="match status" value="1"/>
</dbReference>
<dbReference type="AlphaFoldDB" id="A0A6I9VCZ4"/>
<evidence type="ECO:0000256" key="6">
    <source>
        <dbReference type="SAM" id="MobiDB-lite"/>
    </source>
</evidence>
<keyword evidence="9" id="KW-1185">Reference proteome</keyword>
<feature type="transmembrane region" description="Helical" evidence="7">
    <location>
        <begin position="41"/>
        <end position="63"/>
    </location>
</feature>
<dbReference type="PANTHER" id="PTHR16172:SF41">
    <property type="entry name" value="MAJOR FACILITATOR SUPERFAMILY DOMAIN-CONTAINING PROTEIN 6-LIKE"/>
    <property type="match status" value="1"/>
</dbReference>
<feature type="compositionally biased region" description="Basic and acidic residues" evidence="6">
    <location>
        <begin position="794"/>
        <end position="803"/>
    </location>
</feature>
<organism evidence="9 10">
    <name type="scientific">Bactrocera dorsalis</name>
    <name type="common">Oriental fruit fly</name>
    <name type="synonym">Dacus dorsalis</name>
    <dbReference type="NCBI Taxonomy" id="27457"/>
    <lineage>
        <taxon>Eukaryota</taxon>
        <taxon>Metazoa</taxon>
        <taxon>Ecdysozoa</taxon>
        <taxon>Arthropoda</taxon>
        <taxon>Hexapoda</taxon>
        <taxon>Insecta</taxon>
        <taxon>Pterygota</taxon>
        <taxon>Neoptera</taxon>
        <taxon>Endopterygota</taxon>
        <taxon>Diptera</taxon>
        <taxon>Brachycera</taxon>
        <taxon>Muscomorpha</taxon>
        <taxon>Tephritoidea</taxon>
        <taxon>Tephritidae</taxon>
        <taxon>Bactrocera</taxon>
        <taxon>Bactrocera</taxon>
    </lineage>
</organism>
<comment type="similarity">
    <text evidence="2">Belongs to the major facilitator superfamily. MFSD6 family.</text>
</comment>
<feature type="transmembrane region" description="Helical" evidence="7">
    <location>
        <begin position="750"/>
        <end position="773"/>
    </location>
</feature>
<dbReference type="RefSeq" id="XP_011210572.2">
    <property type="nucleotide sequence ID" value="XM_011212270.4"/>
</dbReference>
<protein>
    <submittedName>
        <fullName evidence="10 11">Uncharacterized protein LOC105231142 isoform X1</fullName>
    </submittedName>
</protein>
<feature type="transmembrane region" description="Helical" evidence="7">
    <location>
        <begin position="554"/>
        <end position="574"/>
    </location>
</feature>
<dbReference type="Gene3D" id="1.20.1250.20">
    <property type="entry name" value="MFS general substrate transporter like domains"/>
    <property type="match status" value="3"/>
</dbReference>
<evidence type="ECO:0000313" key="10">
    <source>
        <dbReference type="RefSeq" id="XP_011210572.2"/>
    </source>
</evidence>
<feature type="transmembrane region" description="Helical" evidence="7">
    <location>
        <begin position="625"/>
        <end position="646"/>
    </location>
</feature>
<accession>A0A6I9VCZ4</accession>
<dbReference type="RefSeq" id="XP_029408261.2">
    <property type="nucleotide sequence ID" value="XM_029552401.2"/>
</dbReference>
<dbReference type="CDD" id="cd17335">
    <property type="entry name" value="MFS_MFSD6"/>
    <property type="match status" value="1"/>
</dbReference>
<feature type="transmembrane region" description="Helical" evidence="7">
    <location>
        <begin position="480"/>
        <end position="500"/>
    </location>
</feature>
<evidence type="ECO:0000256" key="5">
    <source>
        <dbReference type="ARBA" id="ARBA00023136"/>
    </source>
</evidence>
<dbReference type="InterPro" id="IPR036259">
    <property type="entry name" value="MFS_trans_sf"/>
</dbReference>
<comment type="subcellular location">
    <subcellularLocation>
        <location evidence="1">Membrane</location>
        <topology evidence="1">Multi-pass membrane protein</topology>
    </subcellularLocation>
</comment>
<evidence type="ECO:0000256" key="2">
    <source>
        <dbReference type="ARBA" id="ARBA00005241"/>
    </source>
</evidence>